<dbReference type="HOGENOM" id="CLU_598392_0_0_0"/>
<dbReference type="Pfam" id="PF13360">
    <property type="entry name" value="PQQ_2"/>
    <property type="match status" value="2"/>
</dbReference>
<dbReference type="RefSeq" id="WP_013565122.1">
    <property type="nucleotide sequence ID" value="NC_014962.1"/>
</dbReference>
<accession>E8R5S7</accession>
<dbReference type="AlphaFoldDB" id="E8R5S7"/>
<dbReference type="STRING" id="575540.Isop_2256"/>
<dbReference type="InterPro" id="IPR011047">
    <property type="entry name" value="Quinoprotein_ADH-like_sf"/>
</dbReference>
<protein>
    <submittedName>
        <fullName evidence="2">Pyrrolo-quinoline quinone repeat-containing protein</fullName>
    </submittedName>
</protein>
<gene>
    <name evidence="2" type="ordered locus">Isop_2256</name>
</gene>
<reference evidence="2 3" key="2">
    <citation type="journal article" date="2011" name="Stand. Genomic Sci.">
        <title>Complete genome sequence of Isosphaera pallida type strain (IS1B).</title>
        <authorList>
            <consortium name="US DOE Joint Genome Institute (JGI-PGF)"/>
            <person name="Goker M."/>
            <person name="Cleland D."/>
            <person name="Saunders E."/>
            <person name="Lapidus A."/>
            <person name="Nolan M."/>
            <person name="Lucas S."/>
            <person name="Hammon N."/>
            <person name="Deshpande S."/>
            <person name="Cheng J.F."/>
            <person name="Tapia R."/>
            <person name="Han C."/>
            <person name="Goodwin L."/>
            <person name="Pitluck S."/>
            <person name="Liolios K."/>
            <person name="Pagani I."/>
            <person name="Ivanova N."/>
            <person name="Mavromatis K."/>
            <person name="Pati A."/>
            <person name="Chen A."/>
            <person name="Palaniappan K."/>
            <person name="Land M."/>
            <person name="Hauser L."/>
            <person name="Chang Y.J."/>
            <person name="Jeffries C.D."/>
            <person name="Detter J.C."/>
            <person name="Beck B."/>
            <person name="Woyke T."/>
            <person name="Bristow J."/>
            <person name="Eisen J.A."/>
            <person name="Markowitz V."/>
            <person name="Hugenholtz P."/>
            <person name="Kyrpides N.C."/>
            <person name="Klenk H.P."/>
        </authorList>
    </citation>
    <scope>NUCLEOTIDE SEQUENCE [LARGE SCALE GENOMIC DNA]</scope>
    <source>
        <strain evidence="3">ATCC 43644 / DSM 9630 / IS1B</strain>
    </source>
</reference>
<feature type="domain" description="Pyrrolo-quinoline quinone repeat" evidence="1">
    <location>
        <begin position="256"/>
        <end position="320"/>
    </location>
</feature>
<keyword evidence="3" id="KW-1185">Reference proteome</keyword>
<dbReference type="SMART" id="SM00564">
    <property type="entry name" value="PQQ"/>
    <property type="match status" value="2"/>
</dbReference>
<sequence>MLRHFVAVGGSTAALVFGGLAATLAVGSGFAPVWAEPPFSGSLVPPRTALERVGLERHWSAVVPMELSEKTVQLSFTENQVFAQTNRGRFHAFDAETGGLQWSVTLGPVTSFSRPASVNSTLVFVGNESNIIGLDRKTGRPAFTYNLAAPLSITPVADDERLIVGEIDGKIATYDLFLDPKERYVMVKPDGETVLRPPLRNVWNLQTGNSLQSRPILTKHVVAVGGQDGKLVVVANKTGPPQILYRFATGGPILGALGALGTRTLLVPSTDNNLYALDLFTGDLIWSFAAQAPISQGPLVTERGVYFQDDSGVVTSLDIDKFWYVETSEGRAMAVFPMDQRRQAEQRASALIRQTGQTFIVVSRPKWTSSKVEGELLALSQKRIYGRDRNGSLFILNRDDGSVLRTPSEILRSVGLDLRPFQLAVVNSENDRLYLATPTGLVICLREITNLQPRPLRSPSEKPFGFIEGVDDKVIEPNAQPNTDAASDDTLSSTFEFEGIRH</sequence>
<reference key="1">
    <citation type="submission" date="2010-11" db="EMBL/GenBank/DDBJ databases">
        <title>The complete sequence of chromosome of Isophaera pallida ATCC 43644.</title>
        <authorList>
            <consortium name="US DOE Joint Genome Institute (JGI-PGF)"/>
            <person name="Lucas S."/>
            <person name="Copeland A."/>
            <person name="Lapidus A."/>
            <person name="Bruce D."/>
            <person name="Goodwin L."/>
            <person name="Pitluck S."/>
            <person name="Kyrpides N."/>
            <person name="Mavromatis K."/>
            <person name="Pagani I."/>
            <person name="Ivanova N."/>
            <person name="Saunders E."/>
            <person name="Brettin T."/>
            <person name="Detter J.C."/>
            <person name="Han C."/>
            <person name="Tapia R."/>
            <person name="Land M."/>
            <person name="Hauser L."/>
            <person name="Markowitz V."/>
            <person name="Cheng J.-F."/>
            <person name="Hugenholtz P."/>
            <person name="Woyke T."/>
            <person name="Wu D."/>
            <person name="Eisen J.A."/>
        </authorList>
    </citation>
    <scope>NUCLEOTIDE SEQUENCE</scope>
    <source>
        <strain>ATCC 43644</strain>
    </source>
</reference>
<dbReference type="OrthoDB" id="273000at2"/>
<dbReference type="KEGG" id="ipa:Isop_2256"/>
<dbReference type="InParanoid" id="E8R5S7"/>
<dbReference type="eggNOG" id="COG1520">
    <property type="taxonomic scope" value="Bacteria"/>
</dbReference>
<evidence type="ECO:0000313" key="2">
    <source>
        <dbReference type="EMBL" id="ADV62834.1"/>
    </source>
</evidence>
<evidence type="ECO:0000313" key="3">
    <source>
        <dbReference type="Proteomes" id="UP000008631"/>
    </source>
</evidence>
<dbReference type="PANTHER" id="PTHR34512">
    <property type="entry name" value="CELL SURFACE PROTEIN"/>
    <property type="match status" value="1"/>
</dbReference>
<evidence type="ECO:0000259" key="1">
    <source>
        <dbReference type="Pfam" id="PF13360"/>
    </source>
</evidence>
<name>E8R5S7_ISOPI</name>
<dbReference type="InterPro" id="IPR002372">
    <property type="entry name" value="PQQ_rpt_dom"/>
</dbReference>
<dbReference type="Proteomes" id="UP000008631">
    <property type="component" value="Chromosome"/>
</dbReference>
<dbReference type="InterPro" id="IPR018391">
    <property type="entry name" value="PQQ_b-propeller_rpt"/>
</dbReference>
<dbReference type="Gene3D" id="2.130.10.10">
    <property type="entry name" value="YVTN repeat-like/Quinoprotein amine dehydrogenase"/>
    <property type="match status" value="2"/>
</dbReference>
<proteinExistence type="predicted"/>
<dbReference type="InterPro" id="IPR015943">
    <property type="entry name" value="WD40/YVTN_repeat-like_dom_sf"/>
</dbReference>
<dbReference type="PANTHER" id="PTHR34512:SF30">
    <property type="entry name" value="OUTER MEMBRANE PROTEIN ASSEMBLY FACTOR BAMB"/>
    <property type="match status" value="1"/>
</dbReference>
<dbReference type="EMBL" id="CP002353">
    <property type="protein sequence ID" value="ADV62834.1"/>
    <property type="molecule type" value="Genomic_DNA"/>
</dbReference>
<feature type="domain" description="Pyrrolo-quinoline quinone repeat" evidence="1">
    <location>
        <begin position="87"/>
        <end position="239"/>
    </location>
</feature>
<dbReference type="SUPFAM" id="SSF50998">
    <property type="entry name" value="Quinoprotein alcohol dehydrogenase-like"/>
    <property type="match status" value="1"/>
</dbReference>
<organism evidence="2 3">
    <name type="scientific">Isosphaera pallida (strain ATCC 43644 / DSM 9630 / IS1B)</name>
    <dbReference type="NCBI Taxonomy" id="575540"/>
    <lineage>
        <taxon>Bacteria</taxon>
        <taxon>Pseudomonadati</taxon>
        <taxon>Planctomycetota</taxon>
        <taxon>Planctomycetia</taxon>
        <taxon>Isosphaerales</taxon>
        <taxon>Isosphaeraceae</taxon>
        <taxon>Isosphaera</taxon>
    </lineage>
</organism>